<evidence type="ECO:0000313" key="8">
    <source>
        <dbReference type="EMBL" id="OLP07449.1"/>
    </source>
</evidence>
<feature type="domain" description="Sugar-binding" evidence="6">
    <location>
        <begin position="77"/>
        <end position="326"/>
    </location>
</feature>
<organism evidence="8 9">
    <name type="scientific">Rhodoferax antarcticus ANT.BR</name>
    <dbReference type="NCBI Taxonomy" id="1111071"/>
    <lineage>
        <taxon>Bacteria</taxon>
        <taxon>Pseudomonadati</taxon>
        <taxon>Pseudomonadota</taxon>
        <taxon>Betaproteobacteria</taxon>
        <taxon>Burkholderiales</taxon>
        <taxon>Comamonadaceae</taxon>
        <taxon>Rhodoferax</taxon>
    </lineage>
</organism>
<dbReference type="Gene3D" id="1.10.10.10">
    <property type="entry name" value="Winged helix-like DNA-binding domain superfamily/Winged helix DNA-binding domain"/>
    <property type="match status" value="1"/>
</dbReference>
<dbReference type="PANTHER" id="PTHR34294">
    <property type="entry name" value="TRANSCRIPTIONAL REGULATOR-RELATED"/>
    <property type="match status" value="1"/>
</dbReference>
<evidence type="ECO:0000256" key="5">
    <source>
        <dbReference type="SAM" id="MobiDB-lite"/>
    </source>
</evidence>
<reference evidence="8 9" key="1">
    <citation type="submission" date="2017-01" db="EMBL/GenBank/DDBJ databases">
        <title>Genome sequence of Rhodoferax antarcticus ANT.BR, a psychrophilic purple nonsulfur bacterium from an Antarctic microbial mat.</title>
        <authorList>
            <person name="Baker J."/>
            <person name="Riester C."/>
            <person name="Skinner B."/>
            <person name="Newell A."/>
            <person name="Swingley W."/>
            <person name="Madigan M."/>
            <person name="Jung D."/>
            <person name="Asao M."/>
            <person name="Chen M."/>
            <person name="Loughlin P."/>
            <person name="Pan H."/>
            <person name="Lin S."/>
            <person name="Li N."/>
            <person name="Shaw J."/>
            <person name="Prado M."/>
            <person name="Sherman C."/>
            <person name="Li X."/>
            <person name="Tang J."/>
            <person name="Blankenship R."/>
            <person name="Zhao T."/>
            <person name="Touchman J."/>
            <person name="Sattley M."/>
        </authorList>
    </citation>
    <scope>NUCLEOTIDE SEQUENCE [LARGE SCALE GENOMIC DNA]</scope>
    <source>
        <strain evidence="8 9">ANT.BR</strain>
    </source>
</reference>
<evidence type="ECO:0000256" key="3">
    <source>
        <dbReference type="ARBA" id="ARBA00023125"/>
    </source>
</evidence>
<keyword evidence="3" id="KW-0238">DNA-binding</keyword>
<accession>A0A1Q8YHP9</accession>
<dbReference type="AlphaFoldDB" id="A0A1Q8YHP9"/>
<name>A0A1Q8YHP9_9BURK</name>
<dbReference type="Proteomes" id="UP000185911">
    <property type="component" value="Unassembled WGS sequence"/>
</dbReference>
<dbReference type="InterPro" id="IPR007324">
    <property type="entry name" value="Sugar-bd_dom_put"/>
</dbReference>
<evidence type="ECO:0000313" key="9">
    <source>
        <dbReference type="Proteomes" id="UP000185911"/>
    </source>
</evidence>
<proteinExistence type="inferred from homology"/>
<gene>
    <name evidence="8" type="ORF">BLL52_1279</name>
</gene>
<comment type="caution">
    <text evidence="8">The sequence shown here is derived from an EMBL/GenBank/DDBJ whole genome shotgun (WGS) entry which is preliminary data.</text>
</comment>
<keyword evidence="4" id="KW-0804">Transcription</keyword>
<dbReference type="EMBL" id="MSYM01000008">
    <property type="protein sequence ID" value="OLP07449.1"/>
    <property type="molecule type" value="Genomic_DNA"/>
</dbReference>
<evidence type="ECO:0000259" key="7">
    <source>
        <dbReference type="Pfam" id="PF08281"/>
    </source>
</evidence>
<dbReference type="PANTHER" id="PTHR34294:SF1">
    <property type="entry name" value="TRANSCRIPTIONAL REGULATOR LSRR"/>
    <property type="match status" value="1"/>
</dbReference>
<dbReference type="SUPFAM" id="SSF100950">
    <property type="entry name" value="NagB/RpiA/CoA transferase-like"/>
    <property type="match status" value="1"/>
</dbReference>
<dbReference type="GO" id="GO:0006352">
    <property type="term" value="P:DNA-templated transcription initiation"/>
    <property type="evidence" value="ECO:0007669"/>
    <property type="project" value="InterPro"/>
</dbReference>
<evidence type="ECO:0000256" key="1">
    <source>
        <dbReference type="ARBA" id="ARBA00010466"/>
    </source>
</evidence>
<dbReference type="GO" id="GO:0030246">
    <property type="term" value="F:carbohydrate binding"/>
    <property type="evidence" value="ECO:0007669"/>
    <property type="project" value="InterPro"/>
</dbReference>
<feature type="domain" description="RNA polymerase sigma factor 70 region 4 type 2" evidence="7">
    <location>
        <begin position="32"/>
        <end position="63"/>
    </location>
</feature>
<evidence type="ECO:0000256" key="2">
    <source>
        <dbReference type="ARBA" id="ARBA00023015"/>
    </source>
</evidence>
<protein>
    <submittedName>
        <fullName evidence="8">Transcriptional regulator LsrR, DeoR family</fullName>
    </submittedName>
</protein>
<dbReference type="Gene3D" id="3.40.50.1360">
    <property type="match status" value="1"/>
</dbReference>
<evidence type="ECO:0000256" key="4">
    <source>
        <dbReference type="ARBA" id="ARBA00023163"/>
    </source>
</evidence>
<dbReference type="InterPro" id="IPR013249">
    <property type="entry name" value="RNA_pol_sigma70_r4_t2"/>
</dbReference>
<dbReference type="InterPro" id="IPR037171">
    <property type="entry name" value="NagB/RpiA_transferase-like"/>
</dbReference>
<sequence>MSTLKAPKLAKPAKPAGANPPSLDPMLSAAWLYYQDELTQSDIAEVLGVSRASVINYLHEARRTGVVKITLESEHFTAMRLAQQLCKRFGLQRCIVIPDDQGRRPAAVRLGEAGAQLLSDVVAQGDMLGVSWGQTVLALSKAISPQRIPGLSVIQITGSMLATFAFSPELCTSNIADRFGARCINLHAPALVSRAEIRDLLYQEPALIPQLQLLQTCTKIVFGVGHLDQDSTIFGSGTVVTEDLQPYITQGAVGVIAGRYFDSAGKPVHGPLDERMIGLTLAEIDKIPMRICVAGGAAKAPALRAALQGQHATMLVTDELAARALMDA</sequence>
<dbReference type="GO" id="GO:0016987">
    <property type="term" value="F:sigma factor activity"/>
    <property type="evidence" value="ECO:0007669"/>
    <property type="project" value="InterPro"/>
</dbReference>
<feature type="region of interest" description="Disordered" evidence="5">
    <location>
        <begin position="1"/>
        <end position="21"/>
    </location>
</feature>
<comment type="similarity">
    <text evidence="1">Belongs to the SorC transcriptional regulatory family.</text>
</comment>
<dbReference type="GO" id="GO:0003677">
    <property type="term" value="F:DNA binding"/>
    <property type="evidence" value="ECO:0007669"/>
    <property type="project" value="UniProtKB-KW"/>
</dbReference>
<dbReference type="InterPro" id="IPR036388">
    <property type="entry name" value="WH-like_DNA-bd_sf"/>
</dbReference>
<dbReference type="Pfam" id="PF08281">
    <property type="entry name" value="Sigma70_r4_2"/>
    <property type="match status" value="1"/>
</dbReference>
<dbReference type="InterPro" id="IPR051054">
    <property type="entry name" value="SorC_transcr_regulators"/>
</dbReference>
<dbReference type="STRING" id="81479.RA876_01040"/>
<dbReference type="Pfam" id="PF04198">
    <property type="entry name" value="Sugar-bind"/>
    <property type="match status" value="1"/>
</dbReference>
<dbReference type="RefSeq" id="WP_083633807.1">
    <property type="nucleotide sequence ID" value="NZ_MSYM01000008.1"/>
</dbReference>
<keyword evidence="9" id="KW-1185">Reference proteome</keyword>
<evidence type="ECO:0000259" key="6">
    <source>
        <dbReference type="Pfam" id="PF04198"/>
    </source>
</evidence>
<keyword evidence="2" id="KW-0805">Transcription regulation</keyword>